<dbReference type="AlphaFoldDB" id="A0A8X6QKU3"/>
<evidence type="ECO:0000313" key="2">
    <source>
        <dbReference type="EMBL" id="GFU24398.1"/>
    </source>
</evidence>
<proteinExistence type="predicted"/>
<feature type="compositionally biased region" description="Polar residues" evidence="1">
    <location>
        <begin position="84"/>
        <end position="94"/>
    </location>
</feature>
<keyword evidence="3" id="KW-1185">Reference proteome</keyword>
<protein>
    <submittedName>
        <fullName evidence="2">Uncharacterized protein</fullName>
    </submittedName>
</protein>
<evidence type="ECO:0000313" key="3">
    <source>
        <dbReference type="Proteomes" id="UP000887013"/>
    </source>
</evidence>
<gene>
    <name evidence="2" type="ORF">NPIL_321281</name>
</gene>
<organism evidence="2 3">
    <name type="scientific">Nephila pilipes</name>
    <name type="common">Giant wood spider</name>
    <name type="synonym">Nephila maculata</name>
    <dbReference type="NCBI Taxonomy" id="299642"/>
    <lineage>
        <taxon>Eukaryota</taxon>
        <taxon>Metazoa</taxon>
        <taxon>Ecdysozoa</taxon>
        <taxon>Arthropoda</taxon>
        <taxon>Chelicerata</taxon>
        <taxon>Arachnida</taxon>
        <taxon>Araneae</taxon>
        <taxon>Araneomorphae</taxon>
        <taxon>Entelegynae</taxon>
        <taxon>Araneoidea</taxon>
        <taxon>Nephilidae</taxon>
        <taxon>Nephila</taxon>
    </lineage>
</organism>
<dbReference type="Proteomes" id="UP000887013">
    <property type="component" value="Unassembled WGS sequence"/>
</dbReference>
<comment type="caution">
    <text evidence="2">The sequence shown here is derived from an EMBL/GenBank/DDBJ whole genome shotgun (WGS) entry which is preliminary data.</text>
</comment>
<reference evidence="2" key="1">
    <citation type="submission" date="2020-08" db="EMBL/GenBank/DDBJ databases">
        <title>Multicomponent nature underlies the extraordinary mechanical properties of spider dragline silk.</title>
        <authorList>
            <person name="Kono N."/>
            <person name="Nakamura H."/>
            <person name="Mori M."/>
            <person name="Yoshida Y."/>
            <person name="Ohtoshi R."/>
            <person name="Malay A.D."/>
            <person name="Moran D.A.P."/>
            <person name="Tomita M."/>
            <person name="Numata K."/>
            <person name="Arakawa K."/>
        </authorList>
    </citation>
    <scope>NUCLEOTIDE SEQUENCE</scope>
</reference>
<sequence length="145" mass="16099">MSHLHRHWYGMCHRCPIQGAISGLSKLLTHPVALEAPHPRDAKPWERGAGLVFVLQSQRMSSLAGDARHEHALALSHPSHLSHVSNVGDASSAPSGLGQYKRTSGSGPFHQSLFRSQTQWMPSQLLLRRPCGLSAFRTRPMHWTM</sequence>
<accession>A0A8X6QKU3</accession>
<name>A0A8X6QKU3_NEPPI</name>
<feature type="region of interest" description="Disordered" evidence="1">
    <location>
        <begin position="84"/>
        <end position="104"/>
    </location>
</feature>
<dbReference type="EMBL" id="BMAW01032185">
    <property type="protein sequence ID" value="GFU24398.1"/>
    <property type="molecule type" value="Genomic_DNA"/>
</dbReference>
<evidence type="ECO:0000256" key="1">
    <source>
        <dbReference type="SAM" id="MobiDB-lite"/>
    </source>
</evidence>